<sequence>MSIFKFLHLVRLLRKHPAFSITSPELPDAVLQVGITLYQFGGETSSMRTVARLFDLSEKTVMQATKNTVTAIIDCLGAKITWPDAEDAEDFGDPQFEGAVGFMGTSSVGLDIEPEYLQEDFRCRAGDMSDKKFCIRVMAVVSPAREFVYFYSGSPGSTPDSAMLRSSPLFKDQDTHFGDDEYVLASRGFMSSTHFMPPFVGDQLAPRLTRTGEAQRLFNKAHEHLRQTTIKYVFTSWKHIFPSLHHLPVQIRNAKSLLFAKDWIQATAYLYNFLQMTPSEIDKVRLIYANGEYHPGYEYDEDYDEDSNLLPLDTGVTLLPQEM</sequence>
<reference evidence="1" key="1">
    <citation type="submission" date="2022-07" db="EMBL/GenBank/DDBJ databases">
        <title>Phylogenomic reconstructions and comparative analyses of Kickxellomycotina fungi.</title>
        <authorList>
            <person name="Reynolds N.K."/>
            <person name="Stajich J.E."/>
            <person name="Barry K."/>
            <person name="Grigoriev I.V."/>
            <person name="Crous P."/>
            <person name="Smith M.E."/>
        </authorList>
    </citation>
    <scope>NUCLEOTIDE SEQUENCE</scope>
    <source>
        <strain evidence="1">NRRL 5244</strain>
    </source>
</reference>
<proteinExistence type="predicted"/>
<organism evidence="1 2">
    <name type="scientific">Linderina macrospora</name>
    <dbReference type="NCBI Taxonomy" id="4868"/>
    <lineage>
        <taxon>Eukaryota</taxon>
        <taxon>Fungi</taxon>
        <taxon>Fungi incertae sedis</taxon>
        <taxon>Zoopagomycota</taxon>
        <taxon>Kickxellomycotina</taxon>
        <taxon>Kickxellomycetes</taxon>
        <taxon>Kickxellales</taxon>
        <taxon>Kickxellaceae</taxon>
        <taxon>Linderina</taxon>
    </lineage>
</organism>
<protein>
    <submittedName>
        <fullName evidence="1">Uncharacterized protein</fullName>
    </submittedName>
</protein>
<keyword evidence="2" id="KW-1185">Reference proteome</keyword>
<gene>
    <name evidence="1" type="ORF">FBU59_000905</name>
</gene>
<dbReference type="Proteomes" id="UP001150603">
    <property type="component" value="Unassembled WGS sequence"/>
</dbReference>
<accession>A0ACC1JFR3</accession>
<dbReference type="EMBL" id="JANBPW010000318">
    <property type="protein sequence ID" value="KAJ1949966.1"/>
    <property type="molecule type" value="Genomic_DNA"/>
</dbReference>
<evidence type="ECO:0000313" key="1">
    <source>
        <dbReference type="EMBL" id="KAJ1949966.1"/>
    </source>
</evidence>
<name>A0ACC1JFR3_9FUNG</name>
<comment type="caution">
    <text evidence="1">The sequence shown here is derived from an EMBL/GenBank/DDBJ whole genome shotgun (WGS) entry which is preliminary data.</text>
</comment>
<evidence type="ECO:0000313" key="2">
    <source>
        <dbReference type="Proteomes" id="UP001150603"/>
    </source>
</evidence>